<name>A0ABP0W0R1_9BRYO</name>
<proteinExistence type="inferred from homology"/>
<dbReference type="Pfam" id="PF00300">
    <property type="entry name" value="His_Phos_1"/>
    <property type="match status" value="1"/>
</dbReference>
<dbReference type="Gene3D" id="3.40.50.1240">
    <property type="entry name" value="Phosphoglycerate mutase-like"/>
    <property type="match status" value="1"/>
</dbReference>
<dbReference type="EMBL" id="OZ020107">
    <property type="protein sequence ID" value="CAK9258915.1"/>
    <property type="molecule type" value="Genomic_DNA"/>
</dbReference>
<dbReference type="SMART" id="SM00855">
    <property type="entry name" value="PGAM"/>
    <property type="match status" value="1"/>
</dbReference>
<evidence type="ECO:0000313" key="4">
    <source>
        <dbReference type="Proteomes" id="UP001497444"/>
    </source>
</evidence>
<dbReference type="PANTHER" id="PTHR48100:SF1">
    <property type="entry name" value="HISTIDINE PHOSPHATASE FAMILY PROTEIN-RELATED"/>
    <property type="match status" value="1"/>
</dbReference>
<keyword evidence="4" id="KW-1185">Reference proteome</keyword>
<accession>A0ABP0W0R1</accession>
<feature type="chain" id="PRO_5045434068" description="Phosphoglycerate mutase-like protein" evidence="2">
    <location>
        <begin position="21"/>
        <end position="342"/>
    </location>
</feature>
<dbReference type="InterPro" id="IPR029033">
    <property type="entry name" value="His_PPase_superfam"/>
</dbReference>
<protein>
    <recommendedName>
        <fullName evidence="5">Phosphoglycerate mutase-like protein</fullName>
    </recommendedName>
</protein>
<dbReference type="Proteomes" id="UP001497444">
    <property type="component" value="Chromosome 12"/>
</dbReference>
<evidence type="ECO:0000313" key="3">
    <source>
        <dbReference type="EMBL" id="CAK9258915.1"/>
    </source>
</evidence>
<dbReference type="SUPFAM" id="SSF53254">
    <property type="entry name" value="Phosphoglycerate mutase-like"/>
    <property type="match status" value="1"/>
</dbReference>
<dbReference type="InterPro" id="IPR050275">
    <property type="entry name" value="PGM_Phosphatase"/>
</dbReference>
<reference evidence="3" key="1">
    <citation type="submission" date="2024-02" db="EMBL/GenBank/DDBJ databases">
        <authorList>
            <consortium name="ELIXIR-Norway"/>
            <consortium name="Elixir Norway"/>
        </authorList>
    </citation>
    <scope>NUCLEOTIDE SEQUENCE</scope>
</reference>
<dbReference type="CDD" id="cd07067">
    <property type="entry name" value="HP_PGM_like"/>
    <property type="match status" value="1"/>
</dbReference>
<dbReference type="PANTHER" id="PTHR48100">
    <property type="entry name" value="BROAD-SPECIFICITY PHOSPHATASE YOR283W-RELATED"/>
    <property type="match status" value="1"/>
</dbReference>
<evidence type="ECO:0000256" key="1">
    <source>
        <dbReference type="ARBA" id="ARBA00038362"/>
    </source>
</evidence>
<organism evidence="3 4">
    <name type="scientific">Sphagnum jensenii</name>
    <dbReference type="NCBI Taxonomy" id="128206"/>
    <lineage>
        <taxon>Eukaryota</taxon>
        <taxon>Viridiplantae</taxon>
        <taxon>Streptophyta</taxon>
        <taxon>Embryophyta</taxon>
        <taxon>Bryophyta</taxon>
        <taxon>Sphagnophytina</taxon>
        <taxon>Sphagnopsida</taxon>
        <taxon>Sphagnales</taxon>
        <taxon>Sphagnaceae</taxon>
        <taxon>Sphagnum</taxon>
    </lineage>
</organism>
<dbReference type="InterPro" id="IPR013078">
    <property type="entry name" value="His_Pase_superF_clade-1"/>
</dbReference>
<comment type="similarity">
    <text evidence="1">Belongs to the phosphoglycerate mutase family.</text>
</comment>
<feature type="signal peptide" evidence="2">
    <location>
        <begin position="1"/>
        <end position="20"/>
    </location>
</feature>
<evidence type="ECO:0000256" key="2">
    <source>
        <dbReference type="SAM" id="SignalP"/>
    </source>
</evidence>
<sequence>MRVGFLGSTILLSSSAVTSSSSSSFSGIGFLNSRAFGCSTNLSFFRRLGVPCSELQIRRFGKGATMNGHIAAASASFPEASLYPLHRCKVIHVVRHGQGFHNVAGELDYAKYMSWEFEDADLTPLGWQQAEALHQHLDKTHIRERVELVVVSPLTRTLQTAAGVFGTPGSLQNGREATDSPLMVSGVGNPRHEAISSVGAPLFIANEWCREMYGSHPCDKRREISYYKTQFPAIDFSEVETEEDTWWNADIRETADHVQSRAKVFIKWLLDRKESQIAVVSHSTFIFNMLQLFGEDCSDVVKNELHQYFRNCEMRSFIISDRMSASTKPKTTSTDFAGGIFF</sequence>
<keyword evidence="2" id="KW-0732">Signal</keyword>
<gene>
    <name evidence="3" type="ORF">CSSPJE1EN1_LOCUS4393</name>
</gene>
<evidence type="ECO:0008006" key="5">
    <source>
        <dbReference type="Google" id="ProtNLM"/>
    </source>
</evidence>